<keyword evidence="2" id="KW-1185">Reference proteome</keyword>
<sequence>MRSLYTFVFGQRSRTLPGSGRAVHERPGEPCDYCGFGTVTCLPWVGLSVE</sequence>
<accession>A0ABP7C2K5</accession>
<reference evidence="2" key="1">
    <citation type="journal article" date="2019" name="Int. J. Syst. Evol. Microbiol.">
        <title>The Global Catalogue of Microorganisms (GCM) 10K type strain sequencing project: providing services to taxonomists for standard genome sequencing and annotation.</title>
        <authorList>
            <consortium name="The Broad Institute Genomics Platform"/>
            <consortium name="The Broad Institute Genome Sequencing Center for Infectious Disease"/>
            <person name="Wu L."/>
            <person name="Ma J."/>
        </authorList>
    </citation>
    <scope>NUCLEOTIDE SEQUENCE [LARGE SCALE GENOMIC DNA]</scope>
    <source>
        <strain evidence="2">JCM 30742</strain>
    </source>
</reference>
<protein>
    <submittedName>
        <fullName evidence="1">Uncharacterized protein</fullName>
    </submittedName>
</protein>
<organism evidence="1 2">
    <name type="scientific">Arthrobacter ginkgonis</name>
    <dbReference type="NCBI Taxonomy" id="1630594"/>
    <lineage>
        <taxon>Bacteria</taxon>
        <taxon>Bacillati</taxon>
        <taxon>Actinomycetota</taxon>
        <taxon>Actinomycetes</taxon>
        <taxon>Micrococcales</taxon>
        <taxon>Micrococcaceae</taxon>
        <taxon>Arthrobacter</taxon>
    </lineage>
</organism>
<gene>
    <name evidence="1" type="ORF">GCM10023081_12210</name>
</gene>
<proteinExistence type="predicted"/>
<evidence type="ECO:0000313" key="2">
    <source>
        <dbReference type="Proteomes" id="UP001500752"/>
    </source>
</evidence>
<dbReference type="EMBL" id="BAABEO010000008">
    <property type="protein sequence ID" value="GAA3675336.1"/>
    <property type="molecule type" value="Genomic_DNA"/>
</dbReference>
<name>A0ABP7C2K5_9MICC</name>
<evidence type="ECO:0000313" key="1">
    <source>
        <dbReference type="EMBL" id="GAA3675336.1"/>
    </source>
</evidence>
<comment type="caution">
    <text evidence="1">The sequence shown here is derived from an EMBL/GenBank/DDBJ whole genome shotgun (WGS) entry which is preliminary data.</text>
</comment>
<dbReference type="Proteomes" id="UP001500752">
    <property type="component" value="Unassembled WGS sequence"/>
</dbReference>